<gene>
    <name evidence="2" type="primary">ORF15733</name>
</gene>
<feature type="region of interest" description="Disordered" evidence="1">
    <location>
        <begin position="1"/>
        <end position="24"/>
    </location>
</feature>
<organism evidence="2">
    <name type="scientific">Arion vulgaris</name>
    <dbReference type="NCBI Taxonomy" id="1028688"/>
    <lineage>
        <taxon>Eukaryota</taxon>
        <taxon>Metazoa</taxon>
        <taxon>Spiralia</taxon>
        <taxon>Lophotrochozoa</taxon>
        <taxon>Mollusca</taxon>
        <taxon>Gastropoda</taxon>
        <taxon>Heterobranchia</taxon>
        <taxon>Euthyneura</taxon>
        <taxon>Panpulmonata</taxon>
        <taxon>Eupulmonata</taxon>
        <taxon>Stylommatophora</taxon>
        <taxon>Helicina</taxon>
        <taxon>Arionoidea</taxon>
        <taxon>Arionidae</taxon>
        <taxon>Arion</taxon>
    </lineage>
</organism>
<name>A0A0B6Y741_9EUPU</name>
<evidence type="ECO:0000313" key="2">
    <source>
        <dbReference type="EMBL" id="CEK52167.1"/>
    </source>
</evidence>
<feature type="non-terminal residue" evidence="2">
    <location>
        <position position="1"/>
    </location>
</feature>
<reference evidence="2" key="1">
    <citation type="submission" date="2014-12" db="EMBL/GenBank/DDBJ databases">
        <title>Insight into the proteome of Arion vulgaris.</title>
        <authorList>
            <person name="Aradska J."/>
            <person name="Bulat T."/>
            <person name="Smidak R."/>
            <person name="Sarate P."/>
            <person name="Gangsoo J."/>
            <person name="Sialana F."/>
            <person name="Bilban M."/>
            <person name="Lubec G."/>
        </authorList>
    </citation>
    <scope>NUCLEOTIDE SEQUENCE</scope>
    <source>
        <tissue evidence="2">Skin</tissue>
    </source>
</reference>
<dbReference type="EMBL" id="HACG01005302">
    <property type="protein sequence ID" value="CEK52167.1"/>
    <property type="molecule type" value="Transcribed_RNA"/>
</dbReference>
<feature type="compositionally biased region" description="Basic and acidic residues" evidence="1">
    <location>
        <begin position="11"/>
        <end position="21"/>
    </location>
</feature>
<feature type="non-terminal residue" evidence="2">
    <location>
        <position position="105"/>
    </location>
</feature>
<feature type="compositionally biased region" description="Low complexity" evidence="1">
    <location>
        <begin position="89"/>
        <end position="98"/>
    </location>
</feature>
<sequence length="105" mass="11829">SGMLNGQNIDNFEKGYKRIDQSPDGSMFSWQYSDDYYTSTVRPRIKVNKYGYGKQGKITRDTNNNHFDDIYTGSYGAQNVQPRVQEQPSSSNSSGSSNIQHASES</sequence>
<feature type="compositionally biased region" description="Polar residues" evidence="1">
    <location>
        <begin position="75"/>
        <end position="88"/>
    </location>
</feature>
<evidence type="ECO:0000256" key="1">
    <source>
        <dbReference type="SAM" id="MobiDB-lite"/>
    </source>
</evidence>
<protein>
    <submittedName>
        <fullName evidence="2">Uncharacterized protein</fullName>
    </submittedName>
</protein>
<feature type="region of interest" description="Disordered" evidence="1">
    <location>
        <begin position="48"/>
        <end position="105"/>
    </location>
</feature>
<proteinExistence type="predicted"/>
<accession>A0A0B6Y741</accession>
<feature type="compositionally biased region" description="Polar residues" evidence="1">
    <location>
        <begin position="1"/>
        <end position="10"/>
    </location>
</feature>
<dbReference type="AlphaFoldDB" id="A0A0B6Y741"/>